<dbReference type="AlphaFoldDB" id="A0A5C6A4X8"/>
<organism evidence="1 2">
    <name type="scientific">Botrimarina colliarenosi</name>
    <dbReference type="NCBI Taxonomy" id="2528001"/>
    <lineage>
        <taxon>Bacteria</taxon>
        <taxon>Pseudomonadati</taxon>
        <taxon>Planctomycetota</taxon>
        <taxon>Planctomycetia</taxon>
        <taxon>Pirellulales</taxon>
        <taxon>Lacipirellulaceae</taxon>
        <taxon>Botrimarina</taxon>
    </lineage>
</organism>
<evidence type="ECO:0000313" key="1">
    <source>
        <dbReference type="EMBL" id="TWT94111.1"/>
    </source>
</evidence>
<gene>
    <name evidence="1" type="ORF">Pla108_38230</name>
</gene>
<evidence type="ECO:0000313" key="2">
    <source>
        <dbReference type="Proteomes" id="UP000317421"/>
    </source>
</evidence>
<reference evidence="1 2" key="1">
    <citation type="submission" date="2019-02" db="EMBL/GenBank/DDBJ databases">
        <title>Deep-cultivation of Planctomycetes and their phenomic and genomic characterization uncovers novel biology.</title>
        <authorList>
            <person name="Wiegand S."/>
            <person name="Jogler M."/>
            <person name="Boedeker C."/>
            <person name="Pinto D."/>
            <person name="Vollmers J."/>
            <person name="Rivas-Marin E."/>
            <person name="Kohn T."/>
            <person name="Peeters S.H."/>
            <person name="Heuer A."/>
            <person name="Rast P."/>
            <person name="Oberbeckmann S."/>
            <person name="Bunk B."/>
            <person name="Jeske O."/>
            <person name="Meyerdierks A."/>
            <person name="Storesund J.E."/>
            <person name="Kallscheuer N."/>
            <person name="Luecker S."/>
            <person name="Lage O.M."/>
            <person name="Pohl T."/>
            <person name="Merkel B.J."/>
            <person name="Hornburger P."/>
            <person name="Mueller R.-W."/>
            <person name="Bruemmer F."/>
            <person name="Labrenz M."/>
            <person name="Spormann A.M."/>
            <person name="Op Den Camp H."/>
            <person name="Overmann J."/>
            <person name="Amann R."/>
            <person name="Jetten M.S.M."/>
            <person name="Mascher T."/>
            <person name="Medema M.H."/>
            <person name="Devos D.P."/>
            <person name="Kaster A.-K."/>
            <person name="Ovreas L."/>
            <person name="Rohde M."/>
            <person name="Galperin M.Y."/>
            <person name="Jogler C."/>
        </authorList>
    </citation>
    <scope>NUCLEOTIDE SEQUENCE [LARGE SCALE GENOMIC DNA]</scope>
    <source>
        <strain evidence="1 2">Pla108</strain>
    </source>
</reference>
<dbReference type="Proteomes" id="UP000317421">
    <property type="component" value="Unassembled WGS sequence"/>
</dbReference>
<name>A0A5C6A4X8_9BACT</name>
<accession>A0A5C6A4X8</accession>
<proteinExistence type="predicted"/>
<protein>
    <submittedName>
        <fullName evidence="1">Uncharacterized protein</fullName>
    </submittedName>
</protein>
<dbReference type="EMBL" id="SJPR01000007">
    <property type="protein sequence ID" value="TWT94111.1"/>
    <property type="molecule type" value="Genomic_DNA"/>
</dbReference>
<keyword evidence="2" id="KW-1185">Reference proteome</keyword>
<comment type="caution">
    <text evidence="1">The sequence shown here is derived from an EMBL/GenBank/DDBJ whole genome shotgun (WGS) entry which is preliminary data.</text>
</comment>
<sequence>MFRGLAAGDREALQRQIAAGAGEIDDARALLGVDAEQLRARPGDRERVGDLELGPSQQDALTKDSGVERDRVDGGTCVGQIDRLAERHHAVVRVAVVDVGRVVVDPQLDRFVGAHVDTAAIDSGEGRATLVVLVGGDNEVRIPRVNRQTRRQQRVGLGRAAVIGQGAEQRRLVEQIAGSGGLGDCRTGGVANEAVVHAENDALAGGQIRCNAVVGVARHDRVLDRERDLAEIGAN</sequence>